<dbReference type="Proteomes" id="UP001157502">
    <property type="component" value="Chromosome 8"/>
</dbReference>
<name>A0ACC2GWL1_DALPE</name>
<dbReference type="EMBL" id="CM055735">
    <property type="protein sequence ID" value="KAJ8007850.1"/>
    <property type="molecule type" value="Genomic_DNA"/>
</dbReference>
<reference evidence="1" key="1">
    <citation type="submission" date="2021-05" db="EMBL/GenBank/DDBJ databases">
        <authorList>
            <person name="Pan Q."/>
            <person name="Jouanno E."/>
            <person name="Zahm M."/>
            <person name="Klopp C."/>
            <person name="Cabau C."/>
            <person name="Louis A."/>
            <person name="Berthelot C."/>
            <person name="Parey E."/>
            <person name="Roest Crollius H."/>
            <person name="Montfort J."/>
            <person name="Robinson-Rechavi M."/>
            <person name="Bouchez O."/>
            <person name="Lampietro C."/>
            <person name="Lopez Roques C."/>
            <person name="Donnadieu C."/>
            <person name="Postlethwait J."/>
            <person name="Bobe J."/>
            <person name="Dillon D."/>
            <person name="Chandos A."/>
            <person name="von Hippel F."/>
            <person name="Guiguen Y."/>
        </authorList>
    </citation>
    <scope>NUCLEOTIDE SEQUENCE</scope>
    <source>
        <strain evidence="1">YG-Jan2019</strain>
    </source>
</reference>
<evidence type="ECO:0000313" key="1">
    <source>
        <dbReference type="EMBL" id="KAJ8007850.1"/>
    </source>
</evidence>
<organism evidence="1 2">
    <name type="scientific">Dallia pectoralis</name>
    <name type="common">Alaska blackfish</name>
    <dbReference type="NCBI Taxonomy" id="75939"/>
    <lineage>
        <taxon>Eukaryota</taxon>
        <taxon>Metazoa</taxon>
        <taxon>Chordata</taxon>
        <taxon>Craniata</taxon>
        <taxon>Vertebrata</taxon>
        <taxon>Euteleostomi</taxon>
        <taxon>Actinopterygii</taxon>
        <taxon>Neopterygii</taxon>
        <taxon>Teleostei</taxon>
        <taxon>Protacanthopterygii</taxon>
        <taxon>Esociformes</taxon>
        <taxon>Umbridae</taxon>
        <taxon>Dallia</taxon>
    </lineage>
</organism>
<comment type="caution">
    <text evidence="1">The sequence shown here is derived from an EMBL/GenBank/DDBJ whole genome shotgun (WGS) entry which is preliminary data.</text>
</comment>
<sequence>MAAQDLVKATSSLTKASQCRDDTAILAKAHANWEEYLTPAPMSIAFLGELVFISSKQDFSIKAGGPIGGFKFLKYPDSFRACLLQVCNSGWTAFNEAHKNMDQIRLHTLNVPSYIKTAVSILIQNDDNLVQNLLPDTLDSINNISASCVVLAESVEKKFAYVTDLISEFLETCTSAKQSYGKEVEEIRKMVEYQKMKAQFSSASEKYENSLKKMEEKQRAMAEIRNKLRNSEVQEIDFDTTIKMLAEGLQAMGQLQEKWRKMVQFFQMISNIINTCLKTSLEGFTKTAGNSKLKFGSSLYLQDMIYRQAFEASNIANLVNMISGTYTEISSKYLMDRINSLGRIMALDPKDPNFKAERVALAESCDKAAEEIRACVLKNKELYEKNRKARLEQIENGLKSVLPPASEKETKDVQKIVASGFQRNPVDVDQFS</sequence>
<keyword evidence="2" id="KW-1185">Reference proteome</keyword>
<proteinExistence type="predicted"/>
<evidence type="ECO:0000313" key="2">
    <source>
        <dbReference type="Proteomes" id="UP001157502"/>
    </source>
</evidence>
<gene>
    <name evidence="1" type="ORF">DPEC_G00098470</name>
</gene>
<protein>
    <submittedName>
        <fullName evidence="1">Uncharacterized protein</fullName>
    </submittedName>
</protein>
<accession>A0ACC2GWL1</accession>